<dbReference type="RefSeq" id="WP_188677432.1">
    <property type="nucleotide sequence ID" value="NZ_BMJH01000004.1"/>
</dbReference>
<evidence type="ECO:0000256" key="1">
    <source>
        <dbReference type="SAM" id="Phobius"/>
    </source>
</evidence>
<reference evidence="2" key="2">
    <citation type="submission" date="2020-09" db="EMBL/GenBank/DDBJ databases">
        <authorList>
            <person name="Sun Q."/>
            <person name="Zhou Y."/>
        </authorList>
    </citation>
    <scope>NUCLEOTIDE SEQUENCE</scope>
    <source>
        <strain evidence="2">CGMCC 1.15478</strain>
    </source>
</reference>
<feature type="transmembrane region" description="Helical" evidence="1">
    <location>
        <begin position="22"/>
        <end position="46"/>
    </location>
</feature>
<sequence length="120" mass="12597">MTPKTIKELFHEDSGAVTVESAFALVALITTVMTCCGALVASIAYVRCVDAAREAALNAARGDEAQAMAVASRIAPGGAELNVRHENGLVVAEVHLAFDLLPQFVLSARSVAMQEPEWSG</sequence>
<name>A0A916UKV4_9ACTN</name>
<dbReference type="Proteomes" id="UP000641514">
    <property type="component" value="Unassembled WGS sequence"/>
</dbReference>
<accession>A0A916UKV4</accession>
<keyword evidence="1" id="KW-1133">Transmembrane helix</keyword>
<dbReference type="InterPro" id="IPR049790">
    <property type="entry name" value="Rv3655c/TadE"/>
</dbReference>
<evidence type="ECO:0000313" key="3">
    <source>
        <dbReference type="Proteomes" id="UP000641514"/>
    </source>
</evidence>
<comment type="caution">
    <text evidence="2">The sequence shown here is derived from an EMBL/GenBank/DDBJ whole genome shotgun (WGS) entry which is preliminary data.</text>
</comment>
<keyword evidence="1" id="KW-0812">Transmembrane</keyword>
<dbReference type="AlphaFoldDB" id="A0A916UKV4"/>
<evidence type="ECO:0000313" key="2">
    <source>
        <dbReference type="EMBL" id="GGC75985.1"/>
    </source>
</evidence>
<dbReference type="EMBL" id="BMJH01000004">
    <property type="protein sequence ID" value="GGC75985.1"/>
    <property type="molecule type" value="Genomic_DNA"/>
</dbReference>
<organism evidence="2 3">
    <name type="scientific">Hoyosella rhizosphaerae</name>
    <dbReference type="NCBI Taxonomy" id="1755582"/>
    <lineage>
        <taxon>Bacteria</taxon>
        <taxon>Bacillati</taxon>
        <taxon>Actinomycetota</taxon>
        <taxon>Actinomycetes</taxon>
        <taxon>Mycobacteriales</taxon>
        <taxon>Hoyosellaceae</taxon>
        <taxon>Hoyosella</taxon>
    </lineage>
</organism>
<gene>
    <name evidence="2" type="ORF">GCM10011410_31560</name>
</gene>
<keyword evidence="3" id="KW-1185">Reference proteome</keyword>
<proteinExistence type="predicted"/>
<reference evidence="2" key="1">
    <citation type="journal article" date="2014" name="Int. J. Syst. Evol. Microbiol.">
        <title>Complete genome sequence of Corynebacterium casei LMG S-19264T (=DSM 44701T), isolated from a smear-ripened cheese.</title>
        <authorList>
            <consortium name="US DOE Joint Genome Institute (JGI-PGF)"/>
            <person name="Walter F."/>
            <person name="Albersmeier A."/>
            <person name="Kalinowski J."/>
            <person name="Ruckert C."/>
        </authorList>
    </citation>
    <scope>NUCLEOTIDE SEQUENCE</scope>
    <source>
        <strain evidence="2">CGMCC 1.15478</strain>
    </source>
</reference>
<keyword evidence="1" id="KW-0472">Membrane</keyword>
<protein>
    <recommendedName>
        <fullName evidence="4">Pilus assembly protein TadE</fullName>
    </recommendedName>
</protein>
<dbReference type="NCBIfam" id="NF041390">
    <property type="entry name" value="TadE_Rv3655c"/>
    <property type="match status" value="1"/>
</dbReference>
<evidence type="ECO:0008006" key="4">
    <source>
        <dbReference type="Google" id="ProtNLM"/>
    </source>
</evidence>